<feature type="binding site" evidence="3">
    <location>
        <position position="48"/>
    </location>
    <ligand>
        <name>a divalent metal cation</name>
        <dbReference type="ChEBI" id="CHEBI:60240"/>
    </ligand>
</feature>
<reference evidence="4 5" key="1">
    <citation type="submission" date="2016-07" db="EMBL/GenBank/DDBJ databases">
        <title>High microdiversification within the ubiquitous acI lineage of Actinobacteria.</title>
        <authorList>
            <person name="Neuenschwander S.M."/>
            <person name="Salcher M."/>
            <person name="Ghai R."/>
            <person name="Pernthaler J."/>
        </authorList>
    </citation>
    <scope>NUCLEOTIDE SEQUENCE [LARGE SCALE GENOMIC DNA]</scope>
    <source>
        <strain evidence="4">MMS-21-148</strain>
    </source>
</reference>
<dbReference type="AlphaFoldDB" id="A0AAD0E351"/>
<feature type="binding site" evidence="3">
    <location>
        <position position="129"/>
    </location>
    <ligand>
        <name>a divalent metal cation</name>
        <dbReference type="ChEBI" id="CHEBI:60240"/>
    </ligand>
</feature>
<evidence type="ECO:0000256" key="2">
    <source>
        <dbReference type="ARBA" id="ARBA00022723"/>
    </source>
</evidence>
<dbReference type="KEGG" id="plan:A1s21148_02405"/>
<evidence type="ECO:0000313" key="5">
    <source>
        <dbReference type="Proteomes" id="UP000217144"/>
    </source>
</evidence>
<sequence length="160" mass="18159">MTISLQRALEHMAWANQEIYKLIAELPDEALDAYATDPEFPVREILRHIASSSGSYASRLEETAPVVLEQPKNMAELRELSKILAVNDARLLKLVDLEDKTISITRDGETTHWLRSTIITQAVHHSIEHRAHAVSALEARGYKKVDLDVFDVWGFELSLR</sequence>
<keyword evidence="2 3" id="KW-0479">Metal-binding</keyword>
<dbReference type="InterPro" id="IPR007837">
    <property type="entry name" value="DinB"/>
</dbReference>
<dbReference type="EMBL" id="CP016769">
    <property type="protein sequence ID" value="ASY10399.1"/>
    <property type="molecule type" value="Genomic_DNA"/>
</dbReference>
<dbReference type="Proteomes" id="UP000217144">
    <property type="component" value="Chromosome"/>
</dbReference>
<feature type="binding site" evidence="3">
    <location>
        <position position="125"/>
    </location>
    <ligand>
        <name>a divalent metal cation</name>
        <dbReference type="ChEBI" id="CHEBI:60240"/>
    </ligand>
</feature>
<dbReference type="SUPFAM" id="SSF109854">
    <property type="entry name" value="DinB/YfiT-like putative metalloenzymes"/>
    <property type="match status" value="1"/>
</dbReference>
<organism evidence="4 5">
    <name type="scientific">Candidatus Planktophila lacus</name>
    <dbReference type="NCBI Taxonomy" id="1884913"/>
    <lineage>
        <taxon>Bacteria</taxon>
        <taxon>Bacillati</taxon>
        <taxon>Actinomycetota</taxon>
        <taxon>Actinomycetes</taxon>
        <taxon>Candidatus Nanopelagicales</taxon>
        <taxon>Candidatus Nanopelagicaceae</taxon>
        <taxon>Candidatus Planktophila</taxon>
    </lineage>
</organism>
<proteinExistence type="inferred from homology"/>
<protein>
    <submittedName>
        <fullName evidence="4">DinB superfamily protein</fullName>
    </submittedName>
</protein>
<name>A0AAD0E351_9ACTN</name>
<gene>
    <name evidence="4" type="ORF">A1s21148_02405</name>
</gene>
<dbReference type="GO" id="GO:0046872">
    <property type="term" value="F:metal ion binding"/>
    <property type="evidence" value="ECO:0007669"/>
    <property type="project" value="UniProtKB-KW"/>
</dbReference>
<dbReference type="Gene3D" id="1.20.120.450">
    <property type="entry name" value="dinb family like domain"/>
    <property type="match status" value="1"/>
</dbReference>
<evidence type="ECO:0000313" key="4">
    <source>
        <dbReference type="EMBL" id="ASY10399.1"/>
    </source>
</evidence>
<dbReference type="Pfam" id="PF05163">
    <property type="entry name" value="DinB"/>
    <property type="match status" value="1"/>
</dbReference>
<evidence type="ECO:0000256" key="1">
    <source>
        <dbReference type="ARBA" id="ARBA00008635"/>
    </source>
</evidence>
<evidence type="ECO:0000256" key="3">
    <source>
        <dbReference type="PIRSR" id="PIRSR607837-1"/>
    </source>
</evidence>
<dbReference type="RefSeq" id="WP_095670886.1">
    <property type="nucleotide sequence ID" value="NZ_CP016769.1"/>
</dbReference>
<accession>A0AAD0E351</accession>
<comment type="similarity">
    <text evidence="1">Belongs to the DinB family.</text>
</comment>
<dbReference type="InterPro" id="IPR034660">
    <property type="entry name" value="DinB/YfiT-like"/>
</dbReference>
<keyword evidence="5" id="KW-1185">Reference proteome</keyword>